<evidence type="ECO:0000259" key="3">
    <source>
        <dbReference type="Pfam" id="PF05239"/>
    </source>
</evidence>
<gene>
    <name evidence="4" type="ORF">GXW79_04795</name>
</gene>
<organism evidence="4 5">
    <name type="scientific">Plastoroseomonas arctica</name>
    <dbReference type="NCBI Taxonomy" id="1509237"/>
    <lineage>
        <taxon>Bacteria</taxon>
        <taxon>Pseudomonadati</taxon>
        <taxon>Pseudomonadota</taxon>
        <taxon>Alphaproteobacteria</taxon>
        <taxon>Acetobacterales</taxon>
        <taxon>Acetobacteraceae</taxon>
        <taxon>Plastoroseomonas</taxon>
    </lineage>
</organism>
<feature type="region of interest" description="Disordered" evidence="1">
    <location>
        <begin position="36"/>
        <end position="88"/>
    </location>
</feature>
<keyword evidence="2" id="KW-0732">Signal</keyword>
<comment type="caution">
    <text evidence="4">The sequence shown here is derived from an EMBL/GenBank/DDBJ whole genome shotgun (WGS) entry which is preliminary data.</text>
</comment>
<proteinExistence type="predicted"/>
<dbReference type="PANTHER" id="PTHR36505">
    <property type="entry name" value="BLR1072 PROTEIN"/>
    <property type="match status" value="1"/>
</dbReference>
<evidence type="ECO:0000256" key="2">
    <source>
        <dbReference type="SAM" id="SignalP"/>
    </source>
</evidence>
<protein>
    <submittedName>
        <fullName evidence="4">PRC-barrel domain containing protein</fullName>
    </submittedName>
</protein>
<dbReference type="InterPro" id="IPR027275">
    <property type="entry name" value="PRC-brl_dom"/>
</dbReference>
<evidence type="ECO:0000256" key="1">
    <source>
        <dbReference type="SAM" id="MobiDB-lite"/>
    </source>
</evidence>
<dbReference type="EMBL" id="JAAEDH010000003">
    <property type="protein sequence ID" value="MBR0654393.1"/>
    <property type="molecule type" value="Genomic_DNA"/>
</dbReference>
<dbReference type="RefSeq" id="WP_211873204.1">
    <property type="nucleotide sequence ID" value="NZ_JAAEDH010000003.1"/>
</dbReference>
<sequence>MKSHRKISTSKRSIILPATLVAGMIAAPMLAFSQTAPGGANTNPPPAASPANPAPAAPGTAGTTARPTTTTTTTTATSPGTVTGTPTNRASRIIGANVHNERNETIGEIEDLIINASGGAPTAILSVGGFLGIGARLVAVPLSELSFNTERERWMLNGATKESLQARPAYTYQSRS</sequence>
<dbReference type="AlphaFoldDB" id="A0AAF1JZK0"/>
<feature type="signal peptide" evidence="2">
    <location>
        <begin position="1"/>
        <end position="33"/>
    </location>
</feature>
<feature type="compositionally biased region" description="Low complexity" evidence="1">
    <location>
        <begin position="57"/>
        <end position="88"/>
    </location>
</feature>
<feature type="chain" id="PRO_5042263142" evidence="2">
    <location>
        <begin position="34"/>
        <end position="176"/>
    </location>
</feature>
<feature type="domain" description="PRC-barrel" evidence="3">
    <location>
        <begin position="89"/>
        <end position="150"/>
    </location>
</feature>
<name>A0AAF1JZK0_9PROT</name>
<dbReference type="Pfam" id="PF05239">
    <property type="entry name" value="PRC"/>
    <property type="match status" value="1"/>
</dbReference>
<reference evidence="4" key="1">
    <citation type="submission" date="2020-01" db="EMBL/GenBank/DDBJ databases">
        <authorList>
            <person name="Rat A."/>
        </authorList>
    </citation>
    <scope>NUCLEOTIDE SEQUENCE</scope>
    <source>
        <strain evidence="4">LMG 28251</strain>
    </source>
</reference>
<reference evidence="4" key="2">
    <citation type="journal article" date="2021" name="Syst. Appl. Microbiol.">
        <title>Roseomonas hellenica sp. nov., isolated from roots of wild-growing Alkanna tinctoria.</title>
        <authorList>
            <person name="Rat A."/>
            <person name="Naranjo H.D."/>
            <person name="Lebbe L."/>
            <person name="Cnockaert M."/>
            <person name="Krigas N."/>
            <person name="Grigoriadou K."/>
            <person name="Maloupa E."/>
            <person name="Willems A."/>
        </authorList>
    </citation>
    <scope>NUCLEOTIDE SEQUENCE</scope>
    <source>
        <strain evidence="4">LMG 28251</strain>
    </source>
</reference>
<evidence type="ECO:0000313" key="5">
    <source>
        <dbReference type="Proteomes" id="UP001196068"/>
    </source>
</evidence>
<accession>A0AAF1JZK0</accession>
<dbReference type="InterPro" id="IPR011033">
    <property type="entry name" value="PRC_barrel-like_sf"/>
</dbReference>
<dbReference type="SUPFAM" id="SSF50346">
    <property type="entry name" value="PRC-barrel domain"/>
    <property type="match status" value="1"/>
</dbReference>
<evidence type="ECO:0000313" key="4">
    <source>
        <dbReference type="EMBL" id="MBR0654393.1"/>
    </source>
</evidence>
<dbReference type="Proteomes" id="UP001196068">
    <property type="component" value="Unassembled WGS sequence"/>
</dbReference>
<feature type="compositionally biased region" description="Pro residues" evidence="1">
    <location>
        <begin position="43"/>
        <end position="56"/>
    </location>
</feature>
<dbReference type="PANTHER" id="PTHR36505:SF1">
    <property type="entry name" value="BLR1072 PROTEIN"/>
    <property type="match status" value="1"/>
</dbReference>
<keyword evidence="5" id="KW-1185">Reference proteome</keyword>
<dbReference type="Gene3D" id="2.30.30.240">
    <property type="entry name" value="PRC-barrel domain"/>
    <property type="match status" value="1"/>
</dbReference>